<dbReference type="AlphaFoldDB" id="A0A1A8BQQ1"/>
<dbReference type="GO" id="GO:0045892">
    <property type="term" value="P:negative regulation of DNA-templated transcription"/>
    <property type="evidence" value="ECO:0007669"/>
    <property type="project" value="TreeGrafter"/>
</dbReference>
<protein>
    <submittedName>
        <fullName evidence="2">Zinc finger protein 318</fullName>
    </submittedName>
</protein>
<organism evidence="2">
    <name type="scientific">Nothobranchius kadleci</name>
    <name type="common">African annual killifish</name>
    <dbReference type="NCBI Taxonomy" id="1051664"/>
    <lineage>
        <taxon>Eukaryota</taxon>
        <taxon>Metazoa</taxon>
        <taxon>Chordata</taxon>
        <taxon>Craniata</taxon>
        <taxon>Vertebrata</taxon>
        <taxon>Euteleostomi</taxon>
        <taxon>Actinopterygii</taxon>
        <taxon>Neopterygii</taxon>
        <taxon>Teleostei</taxon>
        <taxon>Neoteleostei</taxon>
        <taxon>Acanthomorphata</taxon>
        <taxon>Ovalentaria</taxon>
        <taxon>Atherinomorphae</taxon>
        <taxon>Cyprinodontiformes</taxon>
        <taxon>Nothobranchiidae</taxon>
        <taxon>Nothobranchius</taxon>
    </lineage>
</organism>
<evidence type="ECO:0000256" key="1">
    <source>
        <dbReference type="SAM" id="MobiDB-lite"/>
    </source>
</evidence>
<feature type="compositionally biased region" description="Basic and acidic residues" evidence="1">
    <location>
        <begin position="50"/>
        <end position="59"/>
    </location>
</feature>
<proteinExistence type="predicted"/>
<name>A0A1A8BQQ1_NOTKA</name>
<feature type="compositionally biased region" description="Polar residues" evidence="1">
    <location>
        <begin position="627"/>
        <end position="653"/>
    </location>
</feature>
<feature type="compositionally biased region" description="Low complexity" evidence="1">
    <location>
        <begin position="832"/>
        <end position="850"/>
    </location>
</feature>
<feature type="region of interest" description="Disordered" evidence="1">
    <location>
        <begin position="734"/>
        <end position="753"/>
    </location>
</feature>
<evidence type="ECO:0000313" key="2">
    <source>
        <dbReference type="EMBL" id="SBP69173.1"/>
    </source>
</evidence>
<dbReference type="InterPro" id="IPR055309">
    <property type="entry name" value="Znf318-like"/>
</dbReference>
<sequence>MYENPLYEQRRNLDRQAGLASEASGKKRKHEEGSDSKEREEKTKHKKEKRDKEKKKEEDAVLPNNEKYKVKKEEEEDKPKLGKKEQDLKKCQEPEKSYIKKDEDEKYKYSKKDDKYRSNRDEEDRISRYRNSNRDEYQYNYHRDGSDRYEERAKYGSKDDDKYKQEKYSEVRSKFNRDQDEGKPKTERGIDKPTGEPEVSKSGPPPKPYELPKILCGPSPAMRAKLRKQSLESGKSPATSASFGRFTWKKKENQLAKEAQKVAAEFIKEDEMAANEQASMAEDSFAKSMAFAKGIAQKLAGEQPMAPPWITANRGRIRPNLPPPTTQLRKTAMAGKPASLSTFLNIRPQSTCIPGPPSGSTIRPPNVHTPTSQTSPGTSFPTPGIFNPQPAPTLTKSEPFGPKLPPSMTKPEIQAVNSAQSRVKSEPTEIKVASSKAKEEPTGSKPGVVESKLPPFQVSSAPPVSEASTVKSKPTPDAKFGPAEERSSEVVPEPPAPTKNAPVEPAVIKIVSDVAAPGVPESEQTCTVFVKPPPFRSKMEGPHKSEKVKSNLAAAKAQDLFGIFYSSGGQQGPSSFCRPETDDKSLFAVPQAPQPQSKTKSQSSFQTQSQPQDEQQSSNPALPQLQDKPQFSNPPQLQPQDKLQSSNPTQQLPQDKPQCKTEDPPLDKTRSELNPPAEPHSQLLSLTDIQPPAKVQISPQLDSNNYTPSPQTQTESDIQIISVWSIQPTTASVAEGVPTTQSTPPHYDQPFNTLSECHINSQIKSSNVGHTDKPQTDNDCFKAESQSEFQLGQDTLSQLQMAPEPQPKPKPSPKSRGKSAQVKKTPPASAPSRQTRSQTRYQTRQQQHQSPSEPDLANTESLESSDPESQAQLKAETTDKDDPSEGETTPETLGLPFDMTSTEFTYNFE</sequence>
<dbReference type="PANTHER" id="PTHR15577:SF2">
    <property type="entry name" value="ZINC FINGER PROTEIN 318"/>
    <property type="match status" value="1"/>
</dbReference>
<feature type="region of interest" description="Disordered" evidence="1">
    <location>
        <begin position="530"/>
        <end position="550"/>
    </location>
</feature>
<feature type="region of interest" description="Disordered" evidence="1">
    <location>
        <begin position="564"/>
        <end position="717"/>
    </location>
</feature>
<feature type="compositionally biased region" description="Low complexity" evidence="1">
    <location>
        <begin position="590"/>
        <end position="618"/>
    </location>
</feature>
<reference evidence="2" key="1">
    <citation type="submission" date="2016-05" db="EMBL/GenBank/DDBJ databases">
        <authorList>
            <person name="Lavstsen T."/>
            <person name="Jespersen J.S."/>
        </authorList>
    </citation>
    <scope>NUCLEOTIDE SEQUENCE</scope>
    <source>
        <tissue evidence="2">Brain</tissue>
    </source>
</reference>
<feature type="compositionally biased region" description="Basic and acidic residues" evidence="1">
    <location>
        <begin position="537"/>
        <end position="549"/>
    </location>
</feature>
<reference evidence="2" key="2">
    <citation type="submission" date="2016-06" db="EMBL/GenBank/DDBJ databases">
        <title>The genome of a short-lived fish provides insights into sex chromosome evolution and the genetic control of aging.</title>
        <authorList>
            <person name="Reichwald K."/>
            <person name="Felder M."/>
            <person name="Petzold A."/>
            <person name="Koch P."/>
            <person name="Groth M."/>
            <person name="Platzer M."/>
        </authorList>
    </citation>
    <scope>NUCLEOTIDE SEQUENCE</scope>
    <source>
        <tissue evidence="2">Brain</tissue>
    </source>
</reference>
<gene>
    <name evidence="2" type="primary">CU571336.2</name>
</gene>
<dbReference type="GO" id="GO:0045893">
    <property type="term" value="P:positive regulation of DNA-templated transcription"/>
    <property type="evidence" value="ECO:0007669"/>
    <property type="project" value="TreeGrafter"/>
</dbReference>
<feature type="compositionally biased region" description="Polar residues" evidence="1">
    <location>
        <begin position="697"/>
        <end position="717"/>
    </location>
</feature>
<dbReference type="EMBL" id="HADZ01005232">
    <property type="protein sequence ID" value="SBP69173.1"/>
    <property type="molecule type" value="Transcribed_RNA"/>
</dbReference>
<feature type="compositionally biased region" description="Polar residues" evidence="1">
    <location>
        <begin position="339"/>
        <end position="381"/>
    </location>
</feature>
<feature type="region of interest" description="Disordered" evidence="1">
    <location>
        <begin position="1"/>
        <end position="241"/>
    </location>
</feature>
<feature type="compositionally biased region" description="Polar residues" evidence="1">
    <location>
        <begin position="457"/>
        <end position="472"/>
    </location>
</feature>
<accession>A0A1A8BQQ1</accession>
<feature type="compositionally biased region" description="Basic and acidic residues" evidence="1">
    <location>
        <begin position="30"/>
        <end position="43"/>
    </location>
</feature>
<feature type="compositionally biased region" description="Polar residues" evidence="1">
    <location>
        <begin position="899"/>
        <end position="909"/>
    </location>
</feature>
<feature type="region of interest" description="Disordered" evidence="1">
    <location>
        <begin position="305"/>
        <end position="504"/>
    </location>
</feature>
<feature type="region of interest" description="Disordered" evidence="1">
    <location>
        <begin position="800"/>
        <end position="909"/>
    </location>
</feature>
<dbReference type="PANTHER" id="PTHR15577">
    <property type="entry name" value="ZINC FINGER CONTAINING PROTEIN"/>
    <property type="match status" value="1"/>
</dbReference>
<dbReference type="GO" id="GO:0005654">
    <property type="term" value="C:nucleoplasm"/>
    <property type="evidence" value="ECO:0007669"/>
    <property type="project" value="TreeGrafter"/>
</dbReference>
<feature type="compositionally biased region" description="Basic and acidic residues" evidence="1">
    <location>
        <begin position="657"/>
        <end position="671"/>
    </location>
</feature>
<feature type="compositionally biased region" description="Polar residues" evidence="1">
    <location>
        <begin position="858"/>
        <end position="872"/>
    </location>
</feature>
<feature type="compositionally biased region" description="Polar residues" evidence="1">
    <location>
        <begin position="231"/>
        <end position="241"/>
    </location>
</feature>
<feature type="compositionally biased region" description="Basic and acidic residues" evidence="1">
    <location>
        <begin position="66"/>
        <end position="199"/>
    </location>
</feature>